<name>A0AAU8IF40_9BACL</name>
<evidence type="ECO:0000259" key="8">
    <source>
        <dbReference type="Pfam" id="PF13190"/>
    </source>
</evidence>
<accession>A0AAU8IF40</accession>
<dbReference type="AlphaFoldDB" id="A0AAU8IF40"/>
<feature type="transmembrane region" description="Helical" evidence="7">
    <location>
        <begin position="40"/>
        <end position="60"/>
    </location>
</feature>
<keyword evidence="6 7" id="KW-0472">Membrane</keyword>
<feature type="transmembrane region" description="Helical" evidence="7">
    <location>
        <begin position="290"/>
        <end position="311"/>
    </location>
</feature>
<feature type="domain" description="PDGLE" evidence="8">
    <location>
        <begin position="229"/>
        <end position="308"/>
    </location>
</feature>
<protein>
    <submittedName>
        <fullName evidence="9">Cobalt transporter CbiM</fullName>
    </submittedName>
</protein>
<evidence type="ECO:0000256" key="7">
    <source>
        <dbReference type="SAM" id="Phobius"/>
    </source>
</evidence>
<evidence type="ECO:0000256" key="4">
    <source>
        <dbReference type="ARBA" id="ARBA00022692"/>
    </source>
</evidence>
<evidence type="ECO:0000256" key="6">
    <source>
        <dbReference type="ARBA" id="ARBA00023136"/>
    </source>
</evidence>
<dbReference type="PANTHER" id="PTHR34229:SF1">
    <property type="entry name" value="METAL TRANSPORT PROTEIN HI_1621-RELATED"/>
    <property type="match status" value="1"/>
</dbReference>
<dbReference type="InterPro" id="IPR025937">
    <property type="entry name" value="PDGLE_dom"/>
</dbReference>
<gene>
    <name evidence="9" type="primary">cbiM</name>
    <name evidence="9" type="ORF">ABNN70_15210</name>
</gene>
<keyword evidence="3" id="KW-1003">Cell membrane</keyword>
<dbReference type="Pfam" id="PF13190">
    <property type="entry name" value="PDGLE"/>
    <property type="match status" value="1"/>
</dbReference>
<sequence>MHIPDNYLSPETCLVMGAAMVPVLAVSIRRVRKKVQAGGVPLIGVGAALSFLVMMFNIPVPGGTTAHAVGGTLLSILLGPAAACLALSAALLIQALFFGDGGLLALGANLFNMAFVMPYAGYAFYRMLLRLTRRNILSAAVASWVALNLASLFAGIEFGVQPLLFSDARGLPLYAPYPPEIAVPAMLIPSLTVAGAAEIAFTAGVLSFLKKVSPAMLSQKQVLPAGKLMVALMTIILLTPLGLLAAADAWGEWSRHDLRNALGYLPHGMAEGFDFHAPLADYTFSGLPDVIGYILSALAGTAVLVIVFRLLKIHKKKDAEQ</sequence>
<feature type="transmembrane region" description="Helical" evidence="7">
    <location>
        <begin position="137"/>
        <end position="161"/>
    </location>
</feature>
<dbReference type="EMBL" id="CP159510">
    <property type="protein sequence ID" value="XCJ16932.1"/>
    <property type="molecule type" value="Genomic_DNA"/>
</dbReference>
<comment type="subcellular location">
    <subcellularLocation>
        <location evidence="1">Cell membrane</location>
        <topology evidence="1">Multi-pass membrane protein</topology>
    </subcellularLocation>
</comment>
<keyword evidence="4 7" id="KW-0812">Transmembrane</keyword>
<feature type="transmembrane region" description="Helical" evidence="7">
    <location>
        <begin position="72"/>
        <end position="97"/>
    </location>
</feature>
<organism evidence="9">
    <name type="scientific">Sporolactobacillus sp. Y61</name>
    <dbReference type="NCBI Taxonomy" id="3160863"/>
    <lineage>
        <taxon>Bacteria</taxon>
        <taxon>Bacillati</taxon>
        <taxon>Bacillota</taxon>
        <taxon>Bacilli</taxon>
        <taxon>Bacillales</taxon>
        <taxon>Sporolactobacillaceae</taxon>
        <taxon>Sporolactobacillus</taxon>
    </lineage>
</organism>
<feature type="transmembrane region" description="Helical" evidence="7">
    <location>
        <begin position="230"/>
        <end position="250"/>
    </location>
</feature>
<dbReference type="Gene3D" id="1.10.1760.20">
    <property type="match status" value="1"/>
</dbReference>
<evidence type="ECO:0000256" key="3">
    <source>
        <dbReference type="ARBA" id="ARBA00022475"/>
    </source>
</evidence>
<evidence type="ECO:0000256" key="2">
    <source>
        <dbReference type="ARBA" id="ARBA00022448"/>
    </source>
</evidence>
<evidence type="ECO:0000256" key="1">
    <source>
        <dbReference type="ARBA" id="ARBA00004651"/>
    </source>
</evidence>
<evidence type="ECO:0000256" key="5">
    <source>
        <dbReference type="ARBA" id="ARBA00022989"/>
    </source>
</evidence>
<dbReference type="PANTHER" id="PTHR34229">
    <property type="entry name" value="METAL TRANSPORT PROTEIN HI_1621-RELATED"/>
    <property type="match status" value="1"/>
</dbReference>
<proteinExistence type="predicted"/>
<feature type="transmembrane region" description="Helical" evidence="7">
    <location>
        <begin position="103"/>
        <end position="125"/>
    </location>
</feature>
<keyword evidence="2" id="KW-0813">Transport</keyword>
<dbReference type="RefSeq" id="WP_353948276.1">
    <property type="nucleotide sequence ID" value="NZ_CP159510.1"/>
</dbReference>
<evidence type="ECO:0000313" key="9">
    <source>
        <dbReference type="EMBL" id="XCJ16932.1"/>
    </source>
</evidence>
<feature type="transmembrane region" description="Helical" evidence="7">
    <location>
        <begin position="12"/>
        <end position="28"/>
    </location>
</feature>
<dbReference type="GO" id="GO:0000041">
    <property type="term" value="P:transition metal ion transport"/>
    <property type="evidence" value="ECO:0007669"/>
    <property type="project" value="InterPro"/>
</dbReference>
<dbReference type="GO" id="GO:0005886">
    <property type="term" value="C:plasma membrane"/>
    <property type="evidence" value="ECO:0007669"/>
    <property type="project" value="UniProtKB-SubCell"/>
</dbReference>
<dbReference type="NCBIfam" id="NF008873">
    <property type="entry name" value="PRK11909.1"/>
    <property type="match status" value="1"/>
</dbReference>
<dbReference type="InterPro" id="IPR002751">
    <property type="entry name" value="CbiM/NikMN"/>
</dbReference>
<dbReference type="NCBIfam" id="NF005598">
    <property type="entry name" value="PRK07331.1"/>
    <property type="match status" value="1"/>
</dbReference>
<keyword evidence="5 7" id="KW-1133">Transmembrane helix</keyword>
<dbReference type="Pfam" id="PF01891">
    <property type="entry name" value="CbiM"/>
    <property type="match status" value="1"/>
</dbReference>
<reference evidence="9" key="1">
    <citation type="submission" date="2024-06" db="EMBL/GenBank/DDBJ databases">
        <authorList>
            <person name="Fan A."/>
            <person name="Zhang F.Y."/>
            <person name="Zhang L."/>
        </authorList>
    </citation>
    <scope>NUCLEOTIDE SEQUENCE</scope>
    <source>
        <strain evidence="9">Y61</strain>
    </source>
</reference>
<feature type="transmembrane region" description="Helical" evidence="7">
    <location>
        <begin position="181"/>
        <end position="209"/>
    </location>
</feature>